<accession>A0A9N9AK31</accession>
<evidence type="ECO:0000313" key="3">
    <source>
        <dbReference type="Proteomes" id="UP000789739"/>
    </source>
</evidence>
<feature type="region of interest" description="Disordered" evidence="1">
    <location>
        <begin position="317"/>
        <end position="352"/>
    </location>
</feature>
<protein>
    <submittedName>
        <fullName evidence="2">1788_t:CDS:1</fullName>
    </submittedName>
</protein>
<feature type="compositionally biased region" description="Low complexity" evidence="1">
    <location>
        <begin position="15"/>
        <end position="26"/>
    </location>
</feature>
<comment type="caution">
    <text evidence="2">The sequence shown here is derived from an EMBL/GenBank/DDBJ whole genome shotgun (WGS) entry which is preliminary data.</text>
</comment>
<name>A0A9N9AK31_9GLOM</name>
<dbReference type="EMBL" id="CAJVPI010000422">
    <property type="protein sequence ID" value="CAG8533126.1"/>
    <property type="molecule type" value="Genomic_DNA"/>
</dbReference>
<organism evidence="2 3">
    <name type="scientific">Paraglomus brasilianum</name>
    <dbReference type="NCBI Taxonomy" id="144538"/>
    <lineage>
        <taxon>Eukaryota</taxon>
        <taxon>Fungi</taxon>
        <taxon>Fungi incertae sedis</taxon>
        <taxon>Mucoromycota</taxon>
        <taxon>Glomeromycotina</taxon>
        <taxon>Glomeromycetes</taxon>
        <taxon>Paraglomerales</taxon>
        <taxon>Paraglomeraceae</taxon>
        <taxon>Paraglomus</taxon>
    </lineage>
</organism>
<dbReference type="AlphaFoldDB" id="A0A9N9AK31"/>
<gene>
    <name evidence="2" type="ORF">PBRASI_LOCUS4211</name>
</gene>
<dbReference type="Proteomes" id="UP000789739">
    <property type="component" value="Unassembled WGS sequence"/>
</dbReference>
<feature type="region of interest" description="Disordered" evidence="1">
    <location>
        <begin position="1"/>
        <end position="34"/>
    </location>
</feature>
<evidence type="ECO:0000313" key="2">
    <source>
        <dbReference type="EMBL" id="CAG8533126.1"/>
    </source>
</evidence>
<reference evidence="2" key="1">
    <citation type="submission" date="2021-06" db="EMBL/GenBank/DDBJ databases">
        <authorList>
            <person name="Kallberg Y."/>
            <person name="Tangrot J."/>
            <person name="Rosling A."/>
        </authorList>
    </citation>
    <scope>NUCLEOTIDE SEQUENCE</scope>
    <source>
        <strain evidence="2">BR232B</strain>
    </source>
</reference>
<proteinExistence type="predicted"/>
<keyword evidence="3" id="KW-1185">Reference proteome</keyword>
<sequence>MSLRSEISHTRRASSESALLLETSTKSAEKEKKHMTITTALAKCQEGEIGPRRASQPKENIPMKWQFDEIYRIQEEYKKSGRDLGEYQVSNEGRHYRTLSHPASYPKLSQTAKHQELRHRHSSSELNALKRRPSHNYYYGSRSVINPFPHLSMGAYDPYMIDSDEMQKNRYDELDLELELLCTPRSAASMFSSSSLSPVVFSPQPLTPISSSSPCYSPSTPYSALFPTTDNEEYLRMHFPLDEERWQLLVQQQLENSLVGSGSYKPNISPLPIHETTSKPPTPSYINDIYASTHMNSGNLAMDQIPRTLPKEQCFTQLRSSSQDPIGTRTRKSDASELPLPTDSSSQSGFSFFSRSPTTSFNKASMSLNMDKSVISDDGRFSPFRSYSPVPLGSGEDYFSTWRNKSSSVRQKFDREGNVESFSRNPLYSSPVREREQETLRAGNGLYTSRQPLQRFDDGWDTYELRMDMDRTQHARNFARSEMIPRRPRYCSSRTTVQDPALIRRSSESQINSVYQRLNDNMETFDRAEPADFSAHAESFGSKGEWRFHNGYNNTFMNKNKMDVTRNGLALGVI</sequence>
<evidence type="ECO:0000256" key="1">
    <source>
        <dbReference type="SAM" id="MobiDB-lite"/>
    </source>
</evidence>
<dbReference type="OrthoDB" id="10317028at2759"/>